<dbReference type="GeneID" id="66099657"/>
<keyword evidence="1" id="KW-1133">Transmembrane helix</keyword>
<evidence type="ECO:0000256" key="1">
    <source>
        <dbReference type="SAM" id="Phobius"/>
    </source>
</evidence>
<keyword evidence="1" id="KW-0472">Membrane</keyword>
<dbReference type="EMBL" id="MU250539">
    <property type="protein sequence ID" value="KAG7444670.1"/>
    <property type="molecule type" value="Genomic_DNA"/>
</dbReference>
<evidence type="ECO:0000313" key="3">
    <source>
        <dbReference type="Proteomes" id="UP000812287"/>
    </source>
</evidence>
<comment type="caution">
    <text evidence="2">The sequence shown here is derived from an EMBL/GenBank/DDBJ whole genome shotgun (WGS) entry which is preliminary data.</text>
</comment>
<evidence type="ECO:0000313" key="2">
    <source>
        <dbReference type="EMBL" id="KAG7444670.1"/>
    </source>
</evidence>
<proteinExistence type="predicted"/>
<keyword evidence="1" id="KW-0812">Transmembrane</keyword>
<feature type="transmembrane region" description="Helical" evidence="1">
    <location>
        <begin position="62"/>
        <end position="84"/>
    </location>
</feature>
<accession>A0A9P7VQ70</accession>
<keyword evidence="3" id="KW-1185">Reference proteome</keyword>
<dbReference type="RefSeq" id="XP_043038170.1">
    <property type="nucleotide sequence ID" value="XM_043177370.1"/>
</dbReference>
<gene>
    <name evidence="2" type="ORF">BT62DRAFT_1007702</name>
</gene>
<organism evidence="2 3">
    <name type="scientific">Guyanagaster necrorhizus</name>
    <dbReference type="NCBI Taxonomy" id="856835"/>
    <lineage>
        <taxon>Eukaryota</taxon>
        <taxon>Fungi</taxon>
        <taxon>Dikarya</taxon>
        <taxon>Basidiomycota</taxon>
        <taxon>Agaricomycotina</taxon>
        <taxon>Agaricomycetes</taxon>
        <taxon>Agaricomycetidae</taxon>
        <taxon>Agaricales</taxon>
        <taxon>Marasmiineae</taxon>
        <taxon>Physalacriaceae</taxon>
        <taxon>Guyanagaster</taxon>
    </lineage>
</organism>
<sequence>MPTARNPSPIENMPVRNHNPFRSFLVQLSSTSNQPLTLTWEPTAQFPCFFPAGKPSRTVFEVFSFIFVVGLLMLQVTSSTIFGIDSSLGFKKSNVEARLYVHRG</sequence>
<name>A0A9P7VQ70_9AGAR</name>
<reference evidence="2" key="1">
    <citation type="submission" date="2020-11" db="EMBL/GenBank/DDBJ databases">
        <title>Adaptations for nitrogen fixation in a non-lichenized fungal sporocarp promotes dispersal by wood-feeding termites.</title>
        <authorList>
            <consortium name="DOE Joint Genome Institute"/>
            <person name="Koch R.A."/>
            <person name="Yoon G."/>
            <person name="Arayal U."/>
            <person name="Lail K."/>
            <person name="Amirebrahimi M."/>
            <person name="Labutti K."/>
            <person name="Lipzen A."/>
            <person name="Riley R."/>
            <person name="Barry K."/>
            <person name="Henrissat B."/>
            <person name="Grigoriev I.V."/>
            <person name="Herr J.R."/>
            <person name="Aime M.C."/>
        </authorList>
    </citation>
    <scope>NUCLEOTIDE SEQUENCE</scope>
    <source>
        <strain evidence="2">MCA 3950</strain>
    </source>
</reference>
<dbReference type="Proteomes" id="UP000812287">
    <property type="component" value="Unassembled WGS sequence"/>
</dbReference>
<protein>
    <submittedName>
        <fullName evidence="2">Uncharacterized protein</fullName>
    </submittedName>
</protein>
<dbReference type="AlphaFoldDB" id="A0A9P7VQ70"/>